<evidence type="ECO:0000313" key="2">
    <source>
        <dbReference type="Proteomes" id="UP001311915"/>
    </source>
</evidence>
<sequence>MYDFLKCRIKYKGDNDDALEDKNKKMDEIWINYCGMPVCFGMKEFVIVIHEHFIIFCNY</sequence>
<protein>
    <submittedName>
        <fullName evidence="1">Uncharacterized protein</fullName>
    </submittedName>
</protein>
<evidence type="ECO:0000313" key="1">
    <source>
        <dbReference type="EMBL" id="KAK4721909.1"/>
    </source>
</evidence>
<dbReference type="EMBL" id="JAWPEI010000007">
    <property type="protein sequence ID" value="KAK4721909.1"/>
    <property type="molecule type" value="Genomic_DNA"/>
</dbReference>
<reference evidence="1 2" key="1">
    <citation type="submission" date="2023-10" db="EMBL/GenBank/DDBJ databases">
        <title>Genome-Wide Identification Analysis in wild type Solanum Pinnatisectum Reveals Some Genes Defensing Phytophthora Infestans.</title>
        <authorList>
            <person name="Sun C."/>
        </authorList>
    </citation>
    <scope>NUCLEOTIDE SEQUENCE [LARGE SCALE GENOMIC DNA]</scope>
    <source>
        <strain evidence="1">LQN</strain>
        <tissue evidence="1">Leaf</tissue>
    </source>
</reference>
<accession>A0AAV9LB18</accession>
<name>A0AAV9LB18_9SOLN</name>
<comment type="caution">
    <text evidence="1">The sequence shown here is derived from an EMBL/GenBank/DDBJ whole genome shotgun (WGS) entry which is preliminary data.</text>
</comment>
<organism evidence="1 2">
    <name type="scientific">Solanum pinnatisectum</name>
    <name type="common">tansyleaf nightshade</name>
    <dbReference type="NCBI Taxonomy" id="50273"/>
    <lineage>
        <taxon>Eukaryota</taxon>
        <taxon>Viridiplantae</taxon>
        <taxon>Streptophyta</taxon>
        <taxon>Embryophyta</taxon>
        <taxon>Tracheophyta</taxon>
        <taxon>Spermatophyta</taxon>
        <taxon>Magnoliopsida</taxon>
        <taxon>eudicotyledons</taxon>
        <taxon>Gunneridae</taxon>
        <taxon>Pentapetalae</taxon>
        <taxon>asterids</taxon>
        <taxon>lamiids</taxon>
        <taxon>Solanales</taxon>
        <taxon>Solanaceae</taxon>
        <taxon>Solanoideae</taxon>
        <taxon>Solaneae</taxon>
        <taxon>Solanum</taxon>
    </lineage>
</organism>
<proteinExistence type="predicted"/>
<dbReference type="AlphaFoldDB" id="A0AAV9LB18"/>
<keyword evidence="2" id="KW-1185">Reference proteome</keyword>
<dbReference type="Proteomes" id="UP001311915">
    <property type="component" value="Unassembled WGS sequence"/>
</dbReference>
<gene>
    <name evidence="1" type="ORF">R3W88_012142</name>
</gene>